<gene>
    <name evidence="1" type="ORF">TM35_000401900</name>
</gene>
<keyword evidence="2" id="KW-1185">Reference proteome</keyword>
<evidence type="ECO:0000313" key="1">
    <source>
        <dbReference type="EMBL" id="ORC84923.1"/>
    </source>
</evidence>
<proteinExistence type="predicted"/>
<protein>
    <submittedName>
        <fullName evidence="1">Uncharacterized protein</fullName>
    </submittedName>
</protein>
<dbReference type="AlphaFoldDB" id="A0A1X0NKE6"/>
<sequence length="163" mass="19068">MDWDTLRLSILRFNMPRNPDFLQAFEKARARFIAEWALLEEKEPLLYQQYEGMRAQLQDQTFRAQQDANMQPQQMQQQVAQTCQEAEAGKAYQEELQAHIGQPQEQLQQKDTQMMETQSQLAVAIEQSQRQGQQNGSDEIHSTAVQIPRKQYTNVTYKACRTE</sequence>
<dbReference type="Proteomes" id="UP000192257">
    <property type="component" value="Unassembled WGS sequence"/>
</dbReference>
<dbReference type="EMBL" id="NBCO01000040">
    <property type="protein sequence ID" value="ORC84923.1"/>
    <property type="molecule type" value="Genomic_DNA"/>
</dbReference>
<dbReference type="VEuPathDB" id="TriTrypDB:TM35_000401900"/>
<dbReference type="GeneID" id="39989585"/>
<accession>A0A1X0NKE6</accession>
<organism evidence="1 2">
    <name type="scientific">Trypanosoma theileri</name>
    <dbReference type="NCBI Taxonomy" id="67003"/>
    <lineage>
        <taxon>Eukaryota</taxon>
        <taxon>Discoba</taxon>
        <taxon>Euglenozoa</taxon>
        <taxon>Kinetoplastea</taxon>
        <taxon>Metakinetoplastina</taxon>
        <taxon>Trypanosomatida</taxon>
        <taxon>Trypanosomatidae</taxon>
        <taxon>Trypanosoma</taxon>
    </lineage>
</organism>
<evidence type="ECO:0000313" key="2">
    <source>
        <dbReference type="Proteomes" id="UP000192257"/>
    </source>
</evidence>
<name>A0A1X0NKE6_9TRYP</name>
<dbReference type="RefSeq" id="XP_028878989.1">
    <property type="nucleotide sequence ID" value="XM_029029805.1"/>
</dbReference>
<reference evidence="1 2" key="1">
    <citation type="submission" date="2017-03" db="EMBL/GenBank/DDBJ databases">
        <title>An alternative strategy for trypanosome survival in the mammalian bloodstream revealed through genome and transcriptome analysis of the ubiquitous bovine parasite Trypanosoma (Megatrypanum) theileri.</title>
        <authorList>
            <person name="Kelly S."/>
            <person name="Ivens A."/>
            <person name="Mott A."/>
            <person name="O'Neill E."/>
            <person name="Emms D."/>
            <person name="Macleod O."/>
            <person name="Voorheis P."/>
            <person name="Matthews J."/>
            <person name="Matthews K."/>
            <person name="Carrington M."/>
        </authorList>
    </citation>
    <scope>NUCLEOTIDE SEQUENCE [LARGE SCALE GENOMIC DNA]</scope>
    <source>
        <strain evidence="1">Edinburgh</strain>
    </source>
</reference>
<comment type="caution">
    <text evidence="1">The sequence shown here is derived from an EMBL/GenBank/DDBJ whole genome shotgun (WGS) entry which is preliminary data.</text>
</comment>